<feature type="transmembrane region" description="Helical" evidence="2">
    <location>
        <begin position="697"/>
        <end position="721"/>
    </location>
</feature>
<feature type="region of interest" description="Disordered" evidence="1">
    <location>
        <begin position="908"/>
        <end position="927"/>
    </location>
</feature>
<protein>
    <recommendedName>
        <fullName evidence="4">TRP C-terminal domain-containing protein</fullName>
    </recommendedName>
</protein>
<dbReference type="PANTHER" id="PTHR11319">
    <property type="entry name" value="G PROTEIN-COUPLED RECEPTOR-RELATED"/>
    <property type="match status" value="1"/>
</dbReference>
<feature type="transmembrane region" description="Helical" evidence="2">
    <location>
        <begin position="410"/>
        <end position="442"/>
    </location>
</feature>
<keyword evidence="2" id="KW-0812">Transmembrane</keyword>
<keyword evidence="2" id="KW-0472">Membrane</keyword>
<evidence type="ECO:0000313" key="3">
    <source>
        <dbReference type="EMBL" id="CAE0659657.1"/>
    </source>
</evidence>
<gene>
    <name evidence="3" type="ORF">LGLO00237_LOCUS11233</name>
</gene>
<name>A0A7S3YRE6_9EUKA</name>
<reference evidence="3" key="1">
    <citation type="submission" date="2021-01" db="EMBL/GenBank/DDBJ databases">
        <authorList>
            <person name="Corre E."/>
            <person name="Pelletier E."/>
            <person name="Niang G."/>
            <person name="Scheremetjew M."/>
            <person name="Finn R."/>
            <person name="Kale V."/>
            <person name="Holt S."/>
            <person name="Cochrane G."/>
            <person name="Meng A."/>
            <person name="Brown T."/>
            <person name="Cohen L."/>
        </authorList>
    </citation>
    <scope>NUCLEOTIDE SEQUENCE</scope>
    <source>
        <strain evidence="3">CCCM811</strain>
    </source>
</reference>
<accession>A0A7S3YRE6</accession>
<organism evidence="3">
    <name type="scientific">Lotharella globosa</name>
    <dbReference type="NCBI Taxonomy" id="91324"/>
    <lineage>
        <taxon>Eukaryota</taxon>
        <taxon>Sar</taxon>
        <taxon>Rhizaria</taxon>
        <taxon>Cercozoa</taxon>
        <taxon>Chlorarachniophyceae</taxon>
        <taxon>Lotharella</taxon>
    </lineage>
</organism>
<feature type="transmembrane region" description="Helical" evidence="2">
    <location>
        <begin position="633"/>
        <end position="653"/>
    </location>
</feature>
<feature type="region of interest" description="Disordered" evidence="1">
    <location>
        <begin position="745"/>
        <end position="791"/>
    </location>
</feature>
<evidence type="ECO:0000256" key="1">
    <source>
        <dbReference type="SAM" id="MobiDB-lite"/>
    </source>
</evidence>
<feature type="transmembrane region" description="Helical" evidence="2">
    <location>
        <begin position="321"/>
        <end position="343"/>
    </location>
</feature>
<sequence>MFSHTRFADAGARARIHVVYVSVRVRVNTNTWYNLSGCVHARMCARVRYLRRDVAWPVIEDWIVSQPLGLRSSTVASRENNEAGLPSYVVTLSTSTLVTAVADLSKNGIVVSPDGRCPNITVGGLPVTVLSCGATNVTFRTPLYEELCSAGSGACGYHAVVIQNPNENSNDAGYSSSASSMSRLGGKITCPGSCPLRGRGFFYTEQCAGYHEPERCSLLLPSDQFDCAFGTRDDCRRCALNAFCPGGFRMWPMEGYWTESEEVGSVTKCPSPPKLRCRGWDITDSEAECGEGFAGVLCARCAEGYHSLLDLCVPCPEDHTLLLSVGLLAGFALTLFVLIRVCLCASPIYRQLEQQDQDDMGQLQKHLPPIPSECPAGVQPSFLFQKETQEEREKKLKKLEELIAWQARDFVVWTLLFLQNIAIVVTSAGSNNTVFVLVFSWLKIFSLDFQAVGPECHGQFGGFLSHIVMLATDVAALIVYFLLTMPCALNRQRVAKRYKGRLMTFLVAMYAPSVYMAMGLTYCVESNDGKWVSWYNPDYACAAGAHLHVMALGSFVLLIHGIGFPLYTFVRMREVFVTNDDRMNAIHYRMFFGDDFKSESFWVHHCQMMVRCAVCATSVYFTAYNEEVQWLRLCINTLACSSLLAILAMIRPYVPHMEWKFPVQFSFWIFMIMLTVLQFLNYMQLEKGWMSKDAIDMISIAVLIFGIVNLLVLAVAFYWVVLREKSAGYYQSHFIMQNPGTGRPVAGVSPSSSHSAVTRRVPRFNSSDSKTGSRMPLHGSSASGLRSVSASLSRVNSRRNIETMSRTLARSKMAELREMRAASMSPHSDKLSRSLSKLRTSQRKYHLQRVDLEGSHIVGQQRRGEVDPMPLEPLERELKHQDQWVDKHMPVGSVLKGVEEGTLHTAHLREVSKASLGEHSRDNSPAR</sequence>
<dbReference type="EMBL" id="HBIV01015394">
    <property type="protein sequence ID" value="CAE0659657.1"/>
    <property type="molecule type" value="Transcribed_RNA"/>
</dbReference>
<feature type="transmembrane region" description="Helical" evidence="2">
    <location>
        <begin position="665"/>
        <end position="685"/>
    </location>
</feature>
<feature type="transmembrane region" description="Helical" evidence="2">
    <location>
        <begin position="462"/>
        <end position="483"/>
    </location>
</feature>
<proteinExistence type="predicted"/>
<dbReference type="PANTHER" id="PTHR11319:SF35">
    <property type="entry name" value="OUTER MEMBRANE PROTEIN PMPC-RELATED"/>
    <property type="match status" value="1"/>
</dbReference>
<evidence type="ECO:0000256" key="2">
    <source>
        <dbReference type="SAM" id="Phobius"/>
    </source>
</evidence>
<evidence type="ECO:0008006" key="4">
    <source>
        <dbReference type="Google" id="ProtNLM"/>
    </source>
</evidence>
<feature type="region of interest" description="Disordered" evidence="1">
    <location>
        <begin position="821"/>
        <end position="842"/>
    </location>
</feature>
<feature type="transmembrane region" description="Helical" evidence="2">
    <location>
        <begin position="503"/>
        <end position="522"/>
    </location>
</feature>
<feature type="transmembrane region" description="Helical" evidence="2">
    <location>
        <begin position="542"/>
        <end position="567"/>
    </location>
</feature>
<feature type="compositionally biased region" description="Low complexity" evidence="1">
    <location>
        <begin position="779"/>
        <end position="791"/>
    </location>
</feature>
<dbReference type="AlphaFoldDB" id="A0A7S3YRE6"/>
<keyword evidence="2" id="KW-1133">Transmembrane helix</keyword>